<organism evidence="2 3">
    <name type="scientific">Bifidobacterium oedipodis</name>
    <dbReference type="NCBI Taxonomy" id="2675322"/>
    <lineage>
        <taxon>Bacteria</taxon>
        <taxon>Bacillati</taxon>
        <taxon>Actinomycetota</taxon>
        <taxon>Actinomycetes</taxon>
        <taxon>Bifidobacteriales</taxon>
        <taxon>Bifidobacteriaceae</taxon>
        <taxon>Bifidobacterium</taxon>
    </lineage>
</organism>
<dbReference type="Pfam" id="PF12900">
    <property type="entry name" value="Pyridox_ox_2"/>
    <property type="match status" value="1"/>
</dbReference>
<evidence type="ECO:0000313" key="3">
    <source>
        <dbReference type="Proteomes" id="UP000532194"/>
    </source>
</evidence>
<accession>A0A7Y0EQ81</accession>
<dbReference type="EMBL" id="JAAIII010000004">
    <property type="protein sequence ID" value="NMM94374.1"/>
    <property type="molecule type" value="Genomic_DNA"/>
</dbReference>
<feature type="compositionally biased region" description="Basic and acidic residues" evidence="1">
    <location>
        <begin position="1"/>
        <end position="14"/>
    </location>
</feature>
<name>A0A7Y0EQ81_9BIFI</name>
<dbReference type="PANTHER" id="PTHR34071">
    <property type="entry name" value="5-NITROIMIDAZOLE ANTIBIOTICS RESISTANCE PROTEIN, NIMA-FAMILY-RELATED PROTEIN-RELATED"/>
    <property type="match status" value="1"/>
</dbReference>
<proteinExistence type="predicted"/>
<dbReference type="InterPro" id="IPR012349">
    <property type="entry name" value="Split_barrel_FMN-bd"/>
</dbReference>
<dbReference type="Proteomes" id="UP000532194">
    <property type="component" value="Unassembled WGS sequence"/>
</dbReference>
<dbReference type="SUPFAM" id="SSF50475">
    <property type="entry name" value="FMN-binding split barrel"/>
    <property type="match status" value="1"/>
</dbReference>
<reference evidence="2 3" key="1">
    <citation type="submission" date="2020-02" db="EMBL/GenBank/DDBJ databases">
        <title>Characterization of phylogenetic diversity of novel bifidobacterial species isolated in Czech ZOOs.</title>
        <authorList>
            <person name="Lugli G.A."/>
            <person name="Vera N.B."/>
            <person name="Ventura M."/>
        </authorList>
    </citation>
    <scope>NUCLEOTIDE SEQUENCE [LARGE SCALE GENOMIC DNA]</scope>
    <source>
        <strain evidence="2 3">DSM 109957</strain>
    </source>
</reference>
<evidence type="ECO:0000313" key="2">
    <source>
        <dbReference type="EMBL" id="NMM94374.1"/>
    </source>
</evidence>
<dbReference type="RefSeq" id="WP_169172394.1">
    <property type="nucleotide sequence ID" value="NZ_JAAIII010000004.1"/>
</dbReference>
<dbReference type="Gene3D" id="2.30.110.10">
    <property type="entry name" value="Electron Transport, Fmn-binding Protein, Chain A"/>
    <property type="match status" value="1"/>
</dbReference>
<sequence length="193" mass="21357">MTDDNGHRARRNDETTVAGQHRRMRRADREVTDMEQIGAILSSCDIVHVSYQDAEGLAIVPLNLAYEFDSLTGHLTLYFHSAPNGRKIDAIRAAGNALPVAFATETDCEVTQGRTLCNWGEAFKSIVGIGTASILTAMDERRKALRLLMAQQAHIADATFTDNQVLSVTTWKVESDHFTAKVRPKPEPPHSRV</sequence>
<comment type="caution">
    <text evidence="2">The sequence shown here is derived from an EMBL/GenBank/DDBJ whole genome shotgun (WGS) entry which is preliminary data.</text>
</comment>
<evidence type="ECO:0000256" key="1">
    <source>
        <dbReference type="SAM" id="MobiDB-lite"/>
    </source>
</evidence>
<protein>
    <submittedName>
        <fullName evidence="2">Flavin-nucleotide-binding protein</fullName>
    </submittedName>
</protein>
<keyword evidence="3" id="KW-1185">Reference proteome</keyword>
<feature type="region of interest" description="Disordered" evidence="1">
    <location>
        <begin position="1"/>
        <end position="29"/>
    </location>
</feature>
<dbReference type="PANTHER" id="PTHR34071:SF2">
    <property type="entry name" value="FLAVIN-NUCLEOTIDE-BINDING PROTEIN"/>
    <property type="match status" value="1"/>
</dbReference>
<dbReference type="InterPro" id="IPR024747">
    <property type="entry name" value="Pyridox_Oxase-rel"/>
</dbReference>
<dbReference type="AlphaFoldDB" id="A0A7Y0EQ81"/>
<gene>
    <name evidence="2" type="ORF">G1C95_1561</name>
</gene>